<sequence>MANAELDLRVESSHALENRRQEEIVQERLGRGFAYPIYSPTPLRWRVQIDLRRERSQSLKAAMFEMSEPQFDAALGVAQLRILLHPDRIEEEGEMMRTWFKAADYPEGLPMDEGDSAEIIGFYTMMTMLWYEIKQGSRRDLLFMDERLSDFEVKPGADRLCGYCAEYYIQRVLLPRSSEPSSGKND</sequence>
<proteinExistence type="predicted"/>
<comment type="caution">
    <text evidence="1">The sequence shown here is derived from an EMBL/GenBank/DDBJ whole genome shotgun (WGS) entry which is preliminary data.</text>
</comment>
<evidence type="ECO:0000313" key="2">
    <source>
        <dbReference type="Proteomes" id="UP000179069"/>
    </source>
</evidence>
<organism evidence="1 2">
    <name type="scientific">Candidatus Chisholmbacteria bacterium RIFCSPHIGHO2_01_FULL_49_18</name>
    <dbReference type="NCBI Taxonomy" id="1797590"/>
    <lineage>
        <taxon>Bacteria</taxon>
        <taxon>Candidatus Chisholmiibacteriota</taxon>
    </lineage>
</organism>
<accession>A0A1G1VMP2</accession>
<evidence type="ECO:0000313" key="1">
    <source>
        <dbReference type="EMBL" id="OGY16680.1"/>
    </source>
</evidence>
<name>A0A1G1VMP2_9BACT</name>
<dbReference type="EMBL" id="MHCI01000012">
    <property type="protein sequence ID" value="OGY16680.1"/>
    <property type="molecule type" value="Genomic_DNA"/>
</dbReference>
<dbReference type="AlphaFoldDB" id="A0A1G1VMP2"/>
<protein>
    <submittedName>
        <fullName evidence="1">Uncharacterized protein</fullName>
    </submittedName>
</protein>
<dbReference type="Proteomes" id="UP000179069">
    <property type="component" value="Unassembled WGS sequence"/>
</dbReference>
<reference evidence="1 2" key="1">
    <citation type="journal article" date="2016" name="Nat. Commun.">
        <title>Thousands of microbial genomes shed light on interconnected biogeochemical processes in an aquifer system.</title>
        <authorList>
            <person name="Anantharaman K."/>
            <person name="Brown C.T."/>
            <person name="Hug L.A."/>
            <person name="Sharon I."/>
            <person name="Castelle C.J."/>
            <person name="Probst A.J."/>
            <person name="Thomas B.C."/>
            <person name="Singh A."/>
            <person name="Wilkins M.J."/>
            <person name="Karaoz U."/>
            <person name="Brodie E.L."/>
            <person name="Williams K.H."/>
            <person name="Hubbard S.S."/>
            <person name="Banfield J.F."/>
        </authorList>
    </citation>
    <scope>NUCLEOTIDE SEQUENCE [LARGE SCALE GENOMIC DNA]</scope>
</reference>
<gene>
    <name evidence="1" type="ORF">A2785_01840</name>
</gene>